<organism evidence="2 3">
    <name type="scientific">Periweissella beninensis</name>
    <dbReference type="NCBI Taxonomy" id="504936"/>
    <lineage>
        <taxon>Bacteria</taxon>
        <taxon>Bacillati</taxon>
        <taxon>Bacillota</taxon>
        <taxon>Bacilli</taxon>
        <taxon>Lactobacillales</taxon>
        <taxon>Lactobacillaceae</taxon>
        <taxon>Periweissella</taxon>
    </lineage>
</organism>
<feature type="domain" description="Transcription regulator PadR N-terminal" evidence="1">
    <location>
        <begin position="7"/>
        <end position="78"/>
    </location>
</feature>
<comment type="caution">
    <text evidence="2">The sequence shown here is derived from an EMBL/GenBank/DDBJ whole genome shotgun (WGS) entry which is preliminary data.</text>
</comment>
<dbReference type="PANTHER" id="PTHR43252">
    <property type="entry name" value="TRANSCRIPTIONAL REGULATOR YQJI"/>
    <property type="match status" value="1"/>
</dbReference>
<dbReference type="Pfam" id="PF03551">
    <property type="entry name" value="PadR"/>
    <property type="match status" value="1"/>
</dbReference>
<dbReference type="Proteomes" id="UP001057481">
    <property type="component" value="Unassembled WGS sequence"/>
</dbReference>
<evidence type="ECO:0000259" key="1">
    <source>
        <dbReference type="Pfam" id="PF03551"/>
    </source>
</evidence>
<dbReference type="SUPFAM" id="SSF46785">
    <property type="entry name" value="Winged helix' DNA-binding domain"/>
    <property type="match status" value="1"/>
</dbReference>
<gene>
    <name evidence="2" type="ORF">KAK10_09280</name>
</gene>
<proteinExistence type="predicted"/>
<sequence length="181" mass="21271">MLNELAILGELMEGPKTGYQLRQAMENTLGHYRKVSFGVLYPLLTKFEEQHYITLKIDDSPKRKKIATISEKGKSKFRQLMLIKVPENAYTDDIYRIKLDVMQHMSINQQLVVIKEYRNFQNKLLMDIDMKLNHLKSKNTKDHFYAQQVVKLRQKEGYVVLGWLDEMVHLITEEGQHGKTS</sequence>
<evidence type="ECO:0000313" key="3">
    <source>
        <dbReference type="Proteomes" id="UP001057481"/>
    </source>
</evidence>
<dbReference type="InterPro" id="IPR036390">
    <property type="entry name" value="WH_DNA-bd_sf"/>
</dbReference>
<name>A0ABT0VJT5_9LACO</name>
<dbReference type="InterPro" id="IPR005149">
    <property type="entry name" value="Tscrpt_reg_PadR_N"/>
</dbReference>
<dbReference type="Gene3D" id="1.10.10.10">
    <property type="entry name" value="Winged helix-like DNA-binding domain superfamily/Winged helix DNA-binding domain"/>
    <property type="match status" value="1"/>
</dbReference>
<dbReference type="InterPro" id="IPR036388">
    <property type="entry name" value="WH-like_DNA-bd_sf"/>
</dbReference>
<dbReference type="PANTHER" id="PTHR43252:SF6">
    <property type="entry name" value="NEGATIVE TRANSCRIPTION REGULATOR PADR"/>
    <property type="match status" value="1"/>
</dbReference>
<evidence type="ECO:0000313" key="2">
    <source>
        <dbReference type="EMBL" id="MCM2438089.1"/>
    </source>
</evidence>
<accession>A0ABT0VJT5</accession>
<dbReference type="RefSeq" id="WP_205143996.1">
    <property type="nucleotide sequence ID" value="NZ_JAFBDN010000016.1"/>
</dbReference>
<dbReference type="EMBL" id="JAGMVS010000076">
    <property type="protein sequence ID" value="MCM2438089.1"/>
    <property type="molecule type" value="Genomic_DNA"/>
</dbReference>
<reference evidence="2" key="1">
    <citation type="submission" date="2021-04" db="EMBL/GenBank/DDBJ databases">
        <title>Taxonomic assessment of Weissella genus.</title>
        <authorList>
            <person name="Fanelli F."/>
            <person name="Chieffi D."/>
            <person name="Dell'Aquila A."/>
            <person name="Gyu-Sung C."/>
            <person name="Franz C.M.A.P."/>
            <person name="Fusco V."/>
        </authorList>
    </citation>
    <scope>NUCLEOTIDE SEQUENCE</scope>
    <source>
        <strain evidence="2">LMG 25373</strain>
    </source>
</reference>
<keyword evidence="3" id="KW-1185">Reference proteome</keyword>
<protein>
    <submittedName>
        <fullName evidence="2">PadR family transcriptional regulator</fullName>
    </submittedName>
</protein>